<dbReference type="SUPFAM" id="SSF47413">
    <property type="entry name" value="lambda repressor-like DNA-binding domains"/>
    <property type="match status" value="1"/>
</dbReference>
<dbReference type="InterPro" id="IPR010982">
    <property type="entry name" value="Lambda_DNA-bd_dom_sf"/>
</dbReference>
<evidence type="ECO:0000313" key="2">
    <source>
        <dbReference type="Proteomes" id="UP000018934"/>
    </source>
</evidence>
<reference evidence="1 2" key="1">
    <citation type="journal article" date="2013" name="Stand. Genomic Sci.">
        <title>Complete genome sequence of Dehalobacter restrictus PER-K23(T.).</title>
        <authorList>
            <person name="Kruse T."/>
            <person name="Maillard J."/>
            <person name="Goodwin L."/>
            <person name="Woyke T."/>
            <person name="Teshima H."/>
            <person name="Bruce D."/>
            <person name="Detter C."/>
            <person name="Tapia R."/>
            <person name="Han C."/>
            <person name="Huntemann M."/>
            <person name="Wei C.L."/>
            <person name="Han J."/>
            <person name="Chen A."/>
            <person name="Kyrpides N."/>
            <person name="Szeto E."/>
            <person name="Markowitz V."/>
            <person name="Ivanova N."/>
            <person name="Pagani I."/>
            <person name="Pati A."/>
            <person name="Pitluck S."/>
            <person name="Nolan M."/>
            <person name="Holliger C."/>
            <person name="Smidt H."/>
        </authorList>
    </citation>
    <scope>NUCLEOTIDE SEQUENCE [LARGE SCALE GENOMIC DNA]</scope>
    <source>
        <strain evidence="2">DSM 9455</strain>
    </source>
</reference>
<dbReference type="Proteomes" id="UP000018934">
    <property type="component" value="Chromosome"/>
</dbReference>
<proteinExistence type="predicted"/>
<gene>
    <name evidence="1" type="ORF">DEHRE_10675</name>
</gene>
<dbReference type="EMBL" id="CP007033">
    <property type="protein sequence ID" value="AHF11424.1"/>
    <property type="molecule type" value="Genomic_DNA"/>
</dbReference>
<protein>
    <recommendedName>
        <fullName evidence="3">HTH cro/C1-type domain-containing protein</fullName>
    </recommendedName>
</protein>
<accession>A0ABN4BVV9</accession>
<evidence type="ECO:0008006" key="3">
    <source>
        <dbReference type="Google" id="ProtNLM"/>
    </source>
</evidence>
<keyword evidence="2" id="KW-1185">Reference proteome</keyword>
<organism evidence="1 2">
    <name type="scientific">Dehalobacter restrictus (strain DSM 9455 / PER-K23)</name>
    <dbReference type="NCBI Taxonomy" id="871738"/>
    <lineage>
        <taxon>Bacteria</taxon>
        <taxon>Bacillati</taxon>
        <taxon>Bacillota</taxon>
        <taxon>Clostridia</taxon>
        <taxon>Eubacteriales</taxon>
        <taxon>Desulfitobacteriaceae</taxon>
        <taxon>Dehalobacter</taxon>
    </lineage>
</organism>
<dbReference type="RefSeq" id="WP_025205984.1">
    <property type="nucleotide sequence ID" value="NZ_CP007033.1"/>
</dbReference>
<name>A0ABN4BVV9_DEHRP</name>
<dbReference type="InterPro" id="IPR001387">
    <property type="entry name" value="Cro/C1-type_HTH"/>
</dbReference>
<evidence type="ECO:0000313" key="1">
    <source>
        <dbReference type="EMBL" id="AHF11424.1"/>
    </source>
</evidence>
<dbReference type="CDD" id="cd00093">
    <property type="entry name" value="HTH_XRE"/>
    <property type="match status" value="1"/>
</dbReference>
<sequence length="514" mass="57632">MMQPTEKLKLMMDYFGISNNELAKALMVDPSLVSRWLNGQRLLKASSVPMDALAEYILARSQRVYDIEWLKAQFEKDGLPTDISTVYRTKQNLIMWLASDGEALRRNLGSSPSALVTKESILKKTRTFSVNDSESLVKIGYLDIALGLEPLLAELADESGVDIFLSNDEIATVVSEDVSRLLLHMIAKSKLRIRLLVCISGNTQAMSRLIDTYMQSLVSGHIRLSVVHGLTQTVTNQMHLIIPEKYAVLITETPKNAAPSVAMIISDAAFVQETQKSFEQTIRYAQPVLNIYGDDYSRNILEIIYSEFATPGALDVVKDNINPMYMTPYAYDRFLGTQGHNEEELSWRSAEFIRFKSGMDETLKGGAVFREILSLARLNKIAQDGFCRMPGLYFMNKGFVILDAEGCAAILSGYVHYLNCVPNFNLLILDDITLLHANNCWQLKQNHHVAINHWSGPEPVMIHSDQLLLVREFQAHFDSLWAQGEGFIGNRSGVTAILQDVLIRLKESNLSKGG</sequence>